<name>A0ABT1Y1D4_9FIRM</name>
<keyword evidence="3" id="KW-0520">NAD</keyword>
<feature type="domain" description="Aldehyde dehydrogenase" evidence="4">
    <location>
        <begin position="18"/>
        <end position="483"/>
    </location>
</feature>
<dbReference type="InterPro" id="IPR016161">
    <property type="entry name" value="Ald_DH/histidinol_DH"/>
</dbReference>
<dbReference type="RefSeq" id="WP_198306497.1">
    <property type="nucleotide sequence ID" value="NZ_CP022121.1"/>
</dbReference>
<accession>A0ABT1Y1D4</accession>
<dbReference type="PANTHER" id="PTHR43866:SF4">
    <property type="entry name" value="MALONATE-SEMIALDEHYDE DEHYDROGENASE"/>
    <property type="match status" value="1"/>
</dbReference>
<keyword evidence="6" id="KW-1185">Reference proteome</keyword>
<dbReference type="EMBL" id="JANPWE010000001">
    <property type="protein sequence ID" value="MCR6544668.1"/>
    <property type="molecule type" value="Genomic_DNA"/>
</dbReference>
<dbReference type="SUPFAM" id="SSF53720">
    <property type="entry name" value="ALDH-like"/>
    <property type="match status" value="1"/>
</dbReference>
<dbReference type="GO" id="GO:0004491">
    <property type="term" value="F:methylmalonate-semialdehyde dehydrogenase (acylating, NAD) activity"/>
    <property type="evidence" value="ECO:0007669"/>
    <property type="project" value="UniProtKB-EC"/>
</dbReference>
<dbReference type="NCBIfam" id="TIGR01722">
    <property type="entry name" value="MMSDH"/>
    <property type="match status" value="1"/>
</dbReference>
<evidence type="ECO:0000313" key="6">
    <source>
        <dbReference type="Proteomes" id="UP001524944"/>
    </source>
</evidence>
<evidence type="ECO:0000259" key="4">
    <source>
        <dbReference type="Pfam" id="PF00171"/>
    </source>
</evidence>
<proteinExistence type="predicted"/>
<sequence length="507" mass="55352">MDYTKDYIKVRNFINGAWIEEAACDQLTIYNPSTGEAIGEVPCTGQERVQEAIDAAHTAYQTWRKESVHKRVSYLFELRNKMKEYVEELASIIAVDQAKHIEDARGEVNRVIQIVETACAIPMLTRGEKIEIGGGMEGQIVRKPLGVIAGISPHNFPALIFGWFIPYAIGTGNTIVYKASEQSPLFMQRMMEIFQEIGLPPGVVNLVNGDYNVGESLMASPKVRGVCFVGSTPVGKHISEVCGREGKRAMVLAGAKNSLLVMEDVKMEGFIGQYLNSCYGAAGQRCMAGSVIAAVPEIYDQVKTAMIEAAQKLKVGDATDPSVFVGPVISQKHLDRVLEYVELGLKEGANLALDGRNPQLPEKNQEGYFIGPTILSEVTPEMRVAQEEIFGPVVSLMKVDNLDHALEVMNSSQFGNGGAIFTQNGYYTQKFLDEIEVGMAGVNVGVPAPVPYLPFGGTKNSIFGSGIKAQGQDGVEFFTQRKVATIKYFPEETHQATPKEEASKSAF</sequence>
<organism evidence="5 6">
    <name type="scientific">Dehalobacterium formicoaceticum</name>
    <dbReference type="NCBI Taxonomy" id="51515"/>
    <lineage>
        <taxon>Bacteria</taxon>
        <taxon>Bacillati</taxon>
        <taxon>Bacillota</taxon>
        <taxon>Clostridia</taxon>
        <taxon>Eubacteriales</taxon>
        <taxon>Peptococcaceae</taxon>
        <taxon>Dehalobacterium</taxon>
    </lineage>
</organism>
<keyword evidence="2 5" id="KW-0560">Oxidoreductase</keyword>
<comment type="caution">
    <text evidence="5">The sequence shown here is derived from an EMBL/GenBank/DDBJ whole genome shotgun (WGS) entry which is preliminary data.</text>
</comment>
<protein>
    <recommendedName>
        <fullName evidence="1">methylmalonate-semialdehyde dehydrogenase (CoA acylating)</fullName>
        <ecNumber evidence="1">1.2.1.27</ecNumber>
    </recommendedName>
</protein>
<dbReference type="InterPro" id="IPR015590">
    <property type="entry name" value="Aldehyde_DH_dom"/>
</dbReference>
<dbReference type="Proteomes" id="UP001524944">
    <property type="component" value="Unassembled WGS sequence"/>
</dbReference>
<dbReference type="InterPro" id="IPR010061">
    <property type="entry name" value="MeMal-semiAld_DH"/>
</dbReference>
<dbReference type="InterPro" id="IPR016160">
    <property type="entry name" value="Ald_DH_CS_CYS"/>
</dbReference>
<dbReference type="PROSITE" id="PS00070">
    <property type="entry name" value="ALDEHYDE_DEHYDR_CYS"/>
    <property type="match status" value="1"/>
</dbReference>
<dbReference type="Pfam" id="PF00171">
    <property type="entry name" value="Aldedh"/>
    <property type="match status" value="1"/>
</dbReference>
<dbReference type="PANTHER" id="PTHR43866">
    <property type="entry name" value="MALONATE-SEMIALDEHYDE DEHYDROGENASE"/>
    <property type="match status" value="1"/>
</dbReference>
<dbReference type="Gene3D" id="3.40.309.10">
    <property type="entry name" value="Aldehyde Dehydrogenase, Chain A, domain 2"/>
    <property type="match status" value="1"/>
</dbReference>
<evidence type="ECO:0000313" key="5">
    <source>
        <dbReference type="EMBL" id="MCR6544668.1"/>
    </source>
</evidence>
<reference evidence="5 6" key="1">
    <citation type="submission" date="2022-08" db="EMBL/GenBank/DDBJ databases">
        <title>Proteogenomics of the novel Dehalobacterium formicoaceticum strain EZ94 highlights a key role of methyltransferases during anaerobic dichloromethane degradation.</title>
        <authorList>
            <person name="Wasmund K."/>
        </authorList>
    </citation>
    <scope>NUCLEOTIDE SEQUENCE [LARGE SCALE GENOMIC DNA]</scope>
    <source>
        <strain evidence="5 6">EZ94</strain>
    </source>
</reference>
<dbReference type="InterPro" id="IPR016163">
    <property type="entry name" value="Ald_DH_C"/>
</dbReference>
<dbReference type="EC" id="1.2.1.27" evidence="1"/>
<evidence type="ECO:0000256" key="3">
    <source>
        <dbReference type="ARBA" id="ARBA00023027"/>
    </source>
</evidence>
<gene>
    <name evidence="5" type="primary">mmsA</name>
    <name evidence="5" type="ORF">NVS47_03915</name>
</gene>
<evidence type="ECO:0000256" key="2">
    <source>
        <dbReference type="ARBA" id="ARBA00023002"/>
    </source>
</evidence>
<evidence type="ECO:0000256" key="1">
    <source>
        <dbReference type="ARBA" id="ARBA00013048"/>
    </source>
</evidence>
<dbReference type="InterPro" id="IPR016162">
    <property type="entry name" value="Ald_DH_N"/>
</dbReference>
<dbReference type="Gene3D" id="3.40.605.10">
    <property type="entry name" value="Aldehyde Dehydrogenase, Chain A, domain 1"/>
    <property type="match status" value="1"/>
</dbReference>